<feature type="region of interest" description="Disordered" evidence="1">
    <location>
        <begin position="137"/>
        <end position="167"/>
    </location>
</feature>
<proteinExistence type="predicted"/>
<organism evidence="3">
    <name type="scientific">Alexandrium monilatum</name>
    <dbReference type="NCBI Taxonomy" id="311494"/>
    <lineage>
        <taxon>Eukaryota</taxon>
        <taxon>Sar</taxon>
        <taxon>Alveolata</taxon>
        <taxon>Dinophyceae</taxon>
        <taxon>Gonyaulacales</taxon>
        <taxon>Pyrocystaceae</taxon>
        <taxon>Alexandrium</taxon>
    </lineage>
</organism>
<dbReference type="InterPro" id="IPR000008">
    <property type="entry name" value="C2_dom"/>
</dbReference>
<feature type="domain" description="C2" evidence="2">
    <location>
        <begin position="1"/>
        <end position="115"/>
    </location>
</feature>
<dbReference type="InterPro" id="IPR035892">
    <property type="entry name" value="C2_domain_sf"/>
</dbReference>
<dbReference type="Pfam" id="PF00168">
    <property type="entry name" value="C2"/>
    <property type="match status" value="1"/>
</dbReference>
<evidence type="ECO:0000256" key="1">
    <source>
        <dbReference type="SAM" id="MobiDB-lite"/>
    </source>
</evidence>
<dbReference type="AlphaFoldDB" id="A0A7S4RQ60"/>
<evidence type="ECO:0000259" key="2">
    <source>
        <dbReference type="PROSITE" id="PS50004"/>
    </source>
</evidence>
<evidence type="ECO:0000313" key="3">
    <source>
        <dbReference type="EMBL" id="CAE4621517.1"/>
    </source>
</evidence>
<name>A0A7S4RQ60_9DINO</name>
<dbReference type="CDD" id="cd00030">
    <property type="entry name" value="C2"/>
    <property type="match status" value="1"/>
</dbReference>
<dbReference type="PROSITE" id="PS50004">
    <property type="entry name" value="C2"/>
    <property type="match status" value="1"/>
</dbReference>
<gene>
    <name evidence="3" type="ORF">AMON00008_LOCUS38813</name>
</gene>
<accession>A0A7S4RQ60</accession>
<dbReference type="SUPFAM" id="SSF49562">
    <property type="entry name" value="C2 domain (Calcium/lipid-binding domain, CaLB)"/>
    <property type="match status" value="1"/>
</dbReference>
<dbReference type="EMBL" id="HBNR01055238">
    <property type="protein sequence ID" value="CAE4621517.1"/>
    <property type="molecule type" value="Transcribed_RNA"/>
</dbReference>
<protein>
    <recommendedName>
        <fullName evidence="2">C2 domain-containing protein</fullName>
    </recommendedName>
</protein>
<reference evidence="3" key="1">
    <citation type="submission" date="2021-01" db="EMBL/GenBank/DDBJ databases">
        <authorList>
            <person name="Corre E."/>
            <person name="Pelletier E."/>
            <person name="Niang G."/>
            <person name="Scheremetjew M."/>
            <person name="Finn R."/>
            <person name="Kale V."/>
            <person name="Holt S."/>
            <person name="Cochrane G."/>
            <person name="Meng A."/>
            <person name="Brown T."/>
            <person name="Cohen L."/>
        </authorList>
    </citation>
    <scope>NUCLEOTIDE SEQUENCE</scope>
    <source>
        <strain evidence="3">CCMP3105</strain>
    </source>
</reference>
<dbReference type="Gene3D" id="2.60.40.150">
    <property type="entry name" value="C2 domain"/>
    <property type="match status" value="1"/>
</dbReference>
<sequence>MSLRTVEISIRGARELATQEVGSCKQPLCECFVESKPDAKVRTSLATGTAQPIWNYEAEFHDVDVSKDSLAFSLLLCEAGAHDLGQVAEVLISKGELPAAHFFPAAFEGEIELPGAGPSGGKAFLLVAARALEPGAELSTDADSEPEVCIPRTGRETGGAGEDRRRVSDGEVKAVMEAGVDKELEARVHTRAYYLWENGSTRGAEADYFEALRTELPQLSPEVVRPFAKPAAGGA</sequence>